<reference evidence="2 3" key="1">
    <citation type="submission" date="2021-08" db="EMBL/GenBank/DDBJ databases">
        <title>Draft genome sequence of Spirulina subsalsa with high tolerance to salinity and hype-accumulation of phycocyanin.</title>
        <authorList>
            <person name="Pei H."/>
            <person name="Jiang L."/>
        </authorList>
    </citation>
    <scope>NUCLEOTIDE SEQUENCE [LARGE SCALE GENOMIC DNA]</scope>
    <source>
        <strain evidence="2 3">FACHB-351</strain>
    </source>
</reference>
<protein>
    <submittedName>
        <fullName evidence="2">Uncharacterized protein</fullName>
    </submittedName>
</protein>
<gene>
    <name evidence="2" type="ORF">K4A83_01550</name>
</gene>
<name>A0ABT3L1F9_9CYAN</name>
<accession>A0ABT3L1F9</accession>
<dbReference type="Proteomes" id="UP001526426">
    <property type="component" value="Unassembled WGS sequence"/>
</dbReference>
<keyword evidence="3" id="KW-1185">Reference proteome</keyword>
<proteinExistence type="predicted"/>
<comment type="caution">
    <text evidence="2">The sequence shown here is derived from an EMBL/GenBank/DDBJ whole genome shotgun (WGS) entry which is preliminary data.</text>
</comment>
<sequence length="263" mass="31057">MTEELNPLAERLVNLDLEIQLLKASLNHARVQCERDPLHQEQWQKQITKLENRLQRMEQTRQRWLDELSTPQLKQRIQALETRVLVLQQRVEQLEQENFELREKAQEFQELQDEHEFLNKLYREQLKNVALLSIHQKQNIENYSKLVLDIGQRLKDANLSVIAKASKSSLDPNGEYVQQSGLNSYGINPKIDQVLFPLSIKKNRSKYLLLLIINANTSTFSEGNLSVKLYDTCQKKLLDSKDFEFFQNQEAVDYFVNLYHEMK</sequence>
<feature type="coiled-coil region" evidence="1">
    <location>
        <begin position="40"/>
        <end position="128"/>
    </location>
</feature>
<dbReference type="RefSeq" id="WP_265262619.1">
    <property type="nucleotide sequence ID" value="NZ_JAIHOM010000005.1"/>
</dbReference>
<evidence type="ECO:0000313" key="3">
    <source>
        <dbReference type="Proteomes" id="UP001526426"/>
    </source>
</evidence>
<dbReference type="EMBL" id="JAIHOM010000005">
    <property type="protein sequence ID" value="MCW6034959.1"/>
    <property type="molecule type" value="Genomic_DNA"/>
</dbReference>
<evidence type="ECO:0000256" key="1">
    <source>
        <dbReference type="SAM" id="Coils"/>
    </source>
</evidence>
<keyword evidence="1" id="KW-0175">Coiled coil</keyword>
<evidence type="ECO:0000313" key="2">
    <source>
        <dbReference type="EMBL" id="MCW6034959.1"/>
    </source>
</evidence>
<organism evidence="2 3">
    <name type="scientific">Spirulina subsalsa FACHB-351</name>
    <dbReference type="NCBI Taxonomy" id="234711"/>
    <lineage>
        <taxon>Bacteria</taxon>
        <taxon>Bacillati</taxon>
        <taxon>Cyanobacteriota</taxon>
        <taxon>Cyanophyceae</taxon>
        <taxon>Spirulinales</taxon>
        <taxon>Spirulinaceae</taxon>
        <taxon>Spirulina</taxon>
    </lineage>
</organism>